<evidence type="ECO:0000259" key="2">
    <source>
        <dbReference type="PROSITE" id="PS51186"/>
    </source>
</evidence>
<feature type="region of interest" description="Disordered" evidence="1">
    <location>
        <begin position="178"/>
        <end position="203"/>
    </location>
</feature>
<keyword evidence="4" id="KW-1185">Reference proteome</keyword>
<dbReference type="OrthoDB" id="4256927at2"/>
<proteinExistence type="predicted"/>
<dbReference type="RefSeq" id="WP_145853200.1">
    <property type="nucleotide sequence ID" value="NZ_RPFW01000002.1"/>
</dbReference>
<dbReference type="CDD" id="cd04301">
    <property type="entry name" value="NAT_SF"/>
    <property type="match status" value="1"/>
</dbReference>
<sequence length="203" mass="21295">MIATGGAQAGLVTIRQAAPGDRDALTEMFDRCTAQTRYRRFHGGVTVFPRRYLAEALSRSPVHHALIASARDGTGDMTDSTVEDPAGQTIVALASCRVVEEGMAEVGILVEDTWQRHGVGSALLDELAAHAKAIGLRALTAQLLTEQAWTAGMLARYGPIKRSPASRGVVTVTVRLAPGDAPRGAPAGPRLSCRPAATRSASA</sequence>
<dbReference type="Proteomes" id="UP000460272">
    <property type="component" value="Unassembled WGS sequence"/>
</dbReference>
<organism evidence="3 4">
    <name type="scientific">Trebonia kvetii</name>
    <dbReference type="NCBI Taxonomy" id="2480626"/>
    <lineage>
        <taxon>Bacteria</taxon>
        <taxon>Bacillati</taxon>
        <taxon>Actinomycetota</taxon>
        <taxon>Actinomycetes</taxon>
        <taxon>Streptosporangiales</taxon>
        <taxon>Treboniaceae</taxon>
        <taxon>Trebonia</taxon>
    </lineage>
</organism>
<dbReference type="EMBL" id="RPFW01000002">
    <property type="protein sequence ID" value="TVZ05499.1"/>
    <property type="molecule type" value="Genomic_DNA"/>
</dbReference>
<accession>A0A6P2C284</accession>
<feature type="compositionally biased region" description="Low complexity" evidence="1">
    <location>
        <begin position="178"/>
        <end position="191"/>
    </location>
</feature>
<dbReference type="InterPro" id="IPR000182">
    <property type="entry name" value="GNAT_dom"/>
</dbReference>
<dbReference type="GO" id="GO:0016747">
    <property type="term" value="F:acyltransferase activity, transferring groups other than amino-acyl groups"/>
    <property type="evidence" value="ECO:0007669"/>
    <property type="project" value="InterPro"/>
</dbReference>
<dbReference type="InterPro" id="IPR016181">
    <property type="entry name" value="Acyl_CoA_acyltransferase"/>
</dbReference>
<dbReference type="SUPFAM" id="SSF55729">
    <property type="entry name" value="Acyl-CoA N-acyltransferases (Nat)"/>
    <property type="match status" value="1"/>
</dbReference>
<dbReference type="AlphaFoldDB" id="A0A6P2C284"/>
<dbReference type="Gene3D" id="3.40.630.30">
    <property type="match status" value="1"/>
</dbReference>
<gene>
    <name evidence="3" type="ORF">EAS64_13255</name>
</gene>
<name>A0A6P2C284_9ACTN</name>
<protein>
    <submittedName>
        <fullName evidence="3">GNAT family N-acetyltransferase</fullName>
    </submittedName>
</protein>
<reference evidence="3 4" key="1">
    <citation type="submission" date="2018-11" db="EMBL/GenBank/DDBJ databases">
        <title>Trebonia kvetii gen.nov., sp.nov., a novel acidophilic actinobacterium, and proposal of the new actinobacterial family Treboniaceae fam. nov.</title>
        <authorList>
            <person name="Rapoport D."/>
            <person name="Sagova-Mareckova M."/>
            <person name="Sedlacek I."/>
            <person name="Provaznik J."/>
            <person name="Kralova S."/>
            <person name="Pavlinic D."/>
            <person name="Benes V."/>
            <person name="Kopecky J."/>
        </authorList>
    </citation>
    <scope>NUCLEOTIDE SEQUENCE [LARGE SCALE GENOMIC DNA]</scope>
    <source>
        <strain evidence="3 4">15Tr583</strain>
    </source>
</reference>
<keyword evidence="3" id="KW-0808">Transferase</keyword>
<evidence type="ECO:0000313" key="4">
    <source>
        <dbReference type="Proteomes" id="UP000460272"/>
    </source>
</evidence>
<dbReference type="Pfam" id="PF00583">
    <property type="entry name" value="Acetyltransf_1"/>
    <property type="match status" value="1"/>
</dbReference>
<comment type="caution">
    <text evidence="3">The sequence shown here is derived from an EMBL/GenBank/DDBJ whole genome shotgun (WGS) entry which is preliminary data.</text>
</comment>
<feature type="domain" description="N-acetyltransferase" evidence="2">
    <location>
        <begin position="12"/>
        <end position="192"/>
    </location>
</feature>
<evidence type="ECO:0000313" key="3">
    <source>
        <dbReference type="EMBL" id="TVZ05499.1"/>
    </source>
</evidence>
<dbReference type="PROSITE" id="PS51186">
    <property type="entry name" value="GNAT"/>
    <property type="match status" value="1"/>
</dbReference>
<evidence type="ECO:0000256" key="1">
    <source>
        <dbReference type="SAM" id="MobiDB-lite"/>
    </source>
</evidence>